<organism evidence="2 3">
    <name type="scientific">Cervus elaphus hippelaphus</name>
    <name type="common">European red deer</name>
    <dbReference type="NCBI Taxonomy" id="46360"/>
    <lineage>
        <taxon>Eukaryota</taxon>
        <taxon>Metazoa</taxon>
        <taxon>Chordata</taxon>
        <taxon>Craniata</taxon>
        <taxon>Vertebrata</taxon>
        <taxon>Euteleostomi</taxon>
        <taxon>Mammalia</taxon>
        <taxon>Eutheria</taxon>
        <taxon>Laurasiatheria</taxon>
        <taxon>Artiodactyla</taxon>
        <taxon>Ruminantia</taxon>
        <taxon>Pecora</taxon>
        <taxon>Cervidae</taxon>
        <taxon>Cervinae</taxon>
        <taxon>Cervus</taxon>
    </lineage>
</organism>
<comment type="caution">
    <text evidence="2">The sequence shown here is derived from an EMBL/GenBank/DDBJ whole genome shotgun (WGS) entry which is preliminary data.</text>
</comment>
<evidence type="ECO:0000256" key="1">
    <source>
        <dbReference type="SAM" id="MobiDB-lite"/>
    </source>
</evidence>
<dbReference type="EMBL" id="MKHE01000009">
    <property type="protein sequence ID" value="OWK12102.1"/>
    <property type="molecule type" value="Genomic_DNA"/>
</dbReference>
<name>A0A212D1J5_CEREH</name>
<gene>
    <name evidence="2" type="ORF">Celaphus_00003413</name>
</gene>
<keyword evidence="3" id="KW-1185">Reference proteome</keyword>
<evidence type="ECO:0000313" key="2">
    <source>
        <dbReference type="EMBL" id="OWK12102.1"/>
    </source>
</evidence>
<feature type="compositionally biased region" description="Polar residues" evidence="1">
    <location>
        <begin position="1"/>
        <end position="11"/>
    </location>
</feature>
<proteinExistence type="predicted"/>
<sequence>MARPQQKQGCDTRTGVEKTKVMELREKSNTLEDQEVKIGEGGEIQGAPREKKVKAETKKITETKKVEVAQILTGEKS</sequence>
<feature type="compositionally biased region" description="Basic and acidic residues" evidence="1">
    <location>
        <begin position="14"/>
        <end position="34"/>
    </location>
</feature>
<reference evidence="2 3" key="1">
    <citation type="journal article" date="2018" name="Mol. Genet. Genomics">
        <title>The red deer Cervus elaphus genome CerEla1.0: sequencing, annotating, genes, and chromosomes.</title>
        <authorList>
            <person name="Bana N.A."/>
            <person name="Nyiri A."/>
            <person name="Nagy J."/>
            <person name="Frank K."/>
            <person name="Nagy T."/>
            <person name="Steger V."/>
            <person name="Schiller M."/>
            <person name="Lakatos P."/>
            <person name="Sugar L."/>
            <person name="Horn P."/>
            <person name="Barta E."/>
            <person name="Orosz L."/>
        </authorList>
    </citation>
    <scope>NUCLEOTIDE SEQUENCE [LARGE SCALE GENOMIC DNA]</scope>
    <source>
        <strain evidence="2">Hungarian</strain>
    </source>
</reference>
<evidence type="ECO:0000313" key="3">
    <source>
        <dbReference type="Proteomes" id="UP000242450"/>
    </source>
</evidence>
<feature type="region of interest" description="Disordered" evidence="1">
    <location>
        <begin position="1"/>
        <end position="34"/>
    </location>
</feature>
<dbReference type="AlphaFoldDB" id="A0A212D1J5"/>
<accession>A0A212D1J5</accession>
<dbReference type="Proteomes" id="UP000242450">
    <property type="component" value="Chromosome 9"/>
</dbReference>
<protein>
    <submittedName>
        <fullName evidence="2">Uncharacterized protein</fullName>
    </submittedName>
</protein>